<sequence length="375" mass="40749">MIKQGQVYHYHLDHIGTPIRLSDEQGNIVWQAHYQAYGALEKLSVKQIDNPLRFQGQYFDDESGLHYNHHRYYCPQQGRYIQQDPIELLGGINLYQYTPSPTNWVEPLGLCKEDGAPLVAGLPLLAPAAQPLASTGSQVLGQYATRQAANQAVYGVAERSLLASLIPKAPWALLFYSAEVGAGSDDVAGFIQQQAQQDELGHRTWLANGGDGSIEEWKSKGKPTELVVDVQDKQPDLNARAAQGVGNVKAPIDFDGHILSGEVKPNGSVVGGHSIATGNVRVIPGTQSEPNPQGVYTAQIEVPDPSSPGHFLRKTNNGGISTMFPDSWSADRIKVEVDAAYQNKVVTGNKWSGVTPSGVVVEGWLIPKTTVYPKY</sequence>
<evidence type="ECO:0000259" key="2">
    <source>
        <dbReference type="Pfam" id="PF14436"/>
    </source>
</evidence>
<gene>
    <name evidence="3" type="ORF">GCM10007414_38960</name>
</gene>
<evidence type="ECO:0000259" key="1">
    <source>
        <dbReference type="Pfam" id="PF03527"/>
    </source>
</evidence>
<dbReference type="RefSeq" id="WP_055733285.1">
    <property type="nucleotide sequence ID" value="NZ_BMDY01000046.1"/>
</dbReference>
<feature type="domain" description="RHS protein conserved region" evidence="1">
    <location>
        <begin position="7"/>
        <end position="40"/>
    </location>
</feature>
<evidence type="ECO:0000313" key="3">
    <source>
        <dbReference type="EMBL" id="GGB21775.1"/>
    </source>
</evidence>
<name>A0ABQ1I6K7_9ALTE</name>
<evidence type="ECO:0000313" key="4">
    <source>
        <dbReference type="Proteomes" id="UP000651977"/>
    </source>
</evidence>
<keyword evidence="4" id="KW-1185">Reference proteome</keyword>
<feature type="domain" description="Bacterial EndoU nuclease" evidence="2">
    <location>
        <begin position="256"/>
        <end position="374"/>
    </location>
</feature>
<organism evidence="3 4">
    <name type="scientific">Agarivorans gilvus</name>
    <dbReference type="NCBI Taxonomy" id="680279"/>
    <lineage>
        <taxon>Bacteria</taxon>
        <taxon>Pseudomonadati</taxon>
        <taxon>Pseudomonadota</taxon>
        <taxon>Gammaproteobacteria</taxon>
        <taxon>Alteromonadales</taxon>
        <taxon>Alteromonadaceae</taxon>
        <taxon>Agarivorans</taxon>
    </lineage>
</organism>
<dbReference type="Pfam" id="PF14436">
    <property type="entry name" value="EndoU_bacteria"/>
    <property type="match status" value="1"/>
</dbReference>
<dbReference type="SUPFAM" id="SSF81296">
    <property type="entry name" value="E set domains"/>
    <property type="match status" value="1"/>
</dbReference>
<dbReference type="Pfam" id="PF03527">
    <property type="entry name" value="RHS"/>
    <property type="match status" value="1"/>
</dbReference>
<dbReference type="PANTHER" id="PTHR32305">
    <property type="match status" value="1"/>
</dbReference>
<dbReference type="PRINTS" id="PR00394">
    <property type="entry name" value="RHSPROTEIN"/>
</dbReference>
<dbReference type="InterPro" id="IPR022385">
    <property type="entry name" value="Rhs_assc_core"/>
</dbReference>
<dbReference type="EMBL" id="BMDY01000046">
    <property type="protein sequence ID" value="GGB21775.1"/>
    <property type="molecule type" value="Genomic_DNA"/>
</dbReference>
<dbReference type="PANTHER" id="PTHR32305:SF15">
    <property type="entry name" value="PROTEIN RHSA-RELATED"/>
    <property type="match status" value="1"/>
</dbReference>
<evidence type="ECO:0008006" key="5">
    <source>
        <dbReference type="Google" id="ProtNLM"/>
    </source>
</evidence>
<proteinExistence type="predicted"/>
<protein>
    <recommendedName>
        <fullName evidence="5">Bacterial EndoU nuclease domain-containing protein</fullName>
    </recommendedName>
</protein>
<dbReference type="NCBIfam" id="TIGR03696">
    <property type="entry name" value="Rhs_assc_core"/>
    <property type="match status" value="1"/>
</dbReference>
<dbReference type="InterPro" id="IPR014756">
    <property type="entry name" value="Ig_E-set"/>
</dbReference>
<dbReference type="InterPro" id="IPR001826">
    <property type="entry name" value="RHS"/>
</dbReference>
<dbReference type="InterPro" id="IPR029501">
    <property type="entry name" value="EndoU_bac"/>
</dbReference>
<comment type="caution">
    <text evidence="3">The sequence shown here is derived from an EMBL/GenBank/DDBJ whole genome shotgun (WGS) entry which is preliminary data.</text>
</comment>
<dbReference type="InterPro" id="IPR050708">
    <property type="entry name" value="T6SS_VgrG/RHS"/>
</dbReference>
<dbReference type="Gene3D" id="2.180.10.10">
    <property type="entry name" value="RHS repeat-associated core"/>
    <property type="match status" value="1"/>
</dbReference>
<reference evidence="4" key="1">
    <citation type="journal article" date="2019" name="Int. J. Syst. Evol. Microbiol.">
        <title>The Global Catalogue of Microorganisms (GCM) 10K type strain sequencing project: providing services to taxonomists for standard genome sequencing and annotation.</title>
        <authorList>
            <consortium name="The Broad Institute Genomics Platform"/>
            <consortium name="The Broad Institute Genome Sequencing Center for Infectious Disease"/>
            <person name="Wu L."/>
            <person name="Ma J."/>
        </authorList>
    </citation>
    <scope>NUCLEOTIDE SEQUENCE [LARGE SCALE GENOMIC DNA]</scope>
    <source>
        <strain evidence="4">CGMCC 1.10131</strain>
    </source>
</reference>
<dbReference type="Proteomes" id="UP000651977">
    <property type="component" value="Unassembled WGS sequence"/>
</dbReference>
<accession>A0ABQ1I6K7</accession>